<dbReference type="STRING" id="42354.SAMN05216333_11357"/>
<dbReference type="EMBL" id="FODO01000013">
    <property type="protein sequence ID" value="SEO61751.1"/>
    <property type="molecule type" value="Genomic_DNA"/>
</dbReference>
<gene>
    <name evidence="3" type="ORF">C8R26_10442</name>
    <name evidence="4" type="ORF">SAMN05216333_11357</name>
</gene>
<keyword evidence="5" id="KW-1185">Reference proteome</keyword>
<evidence type="ECO:0000313" key="6">
    <source>
        <dbReference type="Proteomes" id="UP000244128"/>
    </source>
</evidence>
<dbReference type="Proteomes" id="UP000244128">
    <property type="component" value="Unassembled WGS sequence"/>
</dbReference>
<evidence type="ECO:0000313" key="5">
    <source>
        <dbReference type="Proteomes" id="UP000198814"/>
    </source>
</evidence>
<proteinExistence type="predicted"/>
<name>A0A1H8R5X6_9PROT</name>
<protein>
    <submittedName>
        <fullName evidence="4">Cytochrome P460</fullName>
    </submittedName>
</protein>
<evidence type="ECO:0000313" key="3">
    <source>
        <dbReference type="EMBL" id="PTQ78063.1"/>
    </source>
</evidence>
<dbReference type="OrthoDB" id="511546at2"/>
<evidence type="ECO:0000259" key="2">
    <source>
        <dbReference type="Pfam" id="PF16694"/>
    </source>
</evidence>
<evidence type="ECO:0000256" key="1">
    <source>
        <dbReference type="SAM" id="SignalP"/>
    </source>
</evidence>
<reference evidence="3 6" key="3">
    <citation type="submission" date="2018-04" db="EMBL/GenBank/DDBJ databases">
        <title>Active sludge and wastewater microbial communities from Klosterneuburg, Austria.</title>
        <authorList>
            <person name="Wagner M."/>
        </authorList>
    </citation>
    <scope>NUCLEOTIDE SEQUENCE [LARGE SCALE GENOMIC DNA]</scope>
    <source>
        <strain evidence="3 6">Nm49</strain>
    </source>
</reference>
<evidence type="ECO:0000313" key="4">
    <source>
        <dbReference type="EMBL" id="SEO61751.1"/>
    </source>
</evidence>
<dbReference type="Proteomes" id="UP000198814">
    <property type="component" value="Unassembled WGS sequence"/>
</dbReference>
<feature type="domain" description="Cytochrome P460" evidence="2">
    <location>
        <begin position="52"/>
        <end position="184"/>
    </location>
</feature>
<dbReference type="CDD" id="cd20751">
    <property type="entry name" value="cyt_P460_Ne-like"/>
    <property type="match status" value="1"/>
</dbReference>
<reference evidence="4" key="2">
    <citation type="submission" date="2016-10" db="EMBL/GenBank/DDBJ databases">
        <authorList>
            <person name="de Groot N.N."/>
        </authorList>
    </citation>
    <scope>NUCLEOTIDE SEQUENCE [LARGE SCALE GENOMIC DNA]</scope>
    <source>
        <strain evidence="4">Nm76</strain>
    </source>
</reference>
<dbReference type="InterPro" id="IPR032033">
    <property type="entry name" value="Cytochrome_P460"/>
</dbReference>
<feature type="chain" id="PRO_5035047175" evidence="1">
    <location>
        <begin position="28"/>
        <end position="197"/>
    </location>
</feature>
<feature type="signal peptide" evidence="1">
    <location>
        <begin position="1"/>
        <end position="27"/>
    </location>
</feature>
<dbReference type="RefSeq" id="WP_090318803.1">
    <property type="nucleotide sequence ID" value="NZ_FNOE01000011.1"/>
</dbReference>
<accession>A0A1H8R5X6</accession>
<reference evidence="5" key="1">
    <citation type="submission" date="2016-10" db="EMBL/GenBank/DDBJ databases">
        <authorList>
            <person name="Varghese N."/>
            <person name="Submissions S."/>
        </authorList>
    </citation>
    <scope>NUCLEOTIDE SEQUENCE [LARGE SCALE GENOMIC DNA]</scope>
    <source>
        <strain evidence="5">Nm76</strain>
    </source>
</reference>
<dbReference type="InterPro" id="IPR038142">
    <property type="entry name" value="Cytochrome_P460_sp"/>
</dbReference>
<sequence length="197" mass="21678">MLQFKKTLLGGIAPLLLSIALASPVIASDGHHAHGKDHNFAAFNKDNILLTPRGYREWVFVGAPVTPNDMNDGKAVFPEFHNVYIDPTSWKHWKKTGEFRDGTIIVKELVSVGSKSAPSGNGYFAGEFNGIAAMVKDSKRFPNRPGNWAFFGFESYEAKEGAIQADEACAACHKDNAAQDMVFTQYYPVLRAAKPKK</sequence>
<dbReference type="EMBL" id="QAOI01000004">
    <property type="protein sequence ID" value="PTQ78063.1"/>
    <property type="molecule type" value="Genomic_DNA"/>
</dbReference>
<dbReference type="Gene3D" id="3.50.70.20">
    <property type="entry name" value="Cytochrome P460"/>
    <property type="match status" value="1"/>
</dbReference>
<dbReference type="Pfam" id="PF16694">
    <property type="entry name" value="Cytochrome_P460"/>
    <property type="match status" value="1"/>
</dbReference>
<keyword evidence="1" id="KW-0732">Signal</keyword>
<organism evidence="4 5">
    <name type="scientific">Nitrosomonas oligotropha</name>
    <dbReference type="NCBI Taxonomy" id="42354"/>
    <lineage>
        <taxon>Bacteria</taxon>
        <taxon>Pseudomonadati</taxon>
        <taxon>Pseudomonadota</taxon>
        <taxon>Betaproteobacteria</taxon>
        <taxon>Nitrosomonadales</taxon>
        <taxon>Nitrosomonadaceae</taxon>
        <taxon>Nitrosomonas</taxon>
    </lineage>
</organism>
<dbReference type="AlphaFoldDB" id="A0A1H8R5X6"/>